<dbReference type="EMBL" id="JBHSFP010000025">
    <property type="protein sequence ID" value="MFC4534759.1"/>
    <property type="molecule type" value="Genomic_DNA"/>
</dbReference>
<evidence type="ECO:0000313" key="2">
    <source>
        <dbReference type="EMBL" id="MFC4534759.1"/>
    </source>
</evidence>
<comment type="caution">
    <text evidence="2">The sequence shown here is derived from an EMBL/GenBank/DDBJ whole genome shotgun (WGS) entry which is preliminary data.</text>
</comment>
<dbReference type="InterPro" id="IPR008030">
    <property type="entry name" value="NmrA-like"/>
</dbReference>
<gene>
    <name evidence="2" type="ORF">ACFO60_28710</name>
</gene>
<dbReference type="RefSeq" id="WP_380846028.1">
    <property type="nucleotide sequence ID" value="NZ_JBHSFP010000025.1"/>
</dbReference>
<organism evidence="2 3">
    <name type="scientific">Sphaerisporangium dianthi</name>
    <dbReference type="NCBI Taxonomy" id="1436120"/>
    <lineage>
        <taxon>Bacteria</taxon>
        <taxon>Bacillati</taxon>
        <taxon>Actinomycetota</taxon>
        <taxon>Actinomycetes</taxon>
        <taxon>Streptosporangiales</taxon>
        <taxon>Streptosporangiaceae</taxon>
        <taxon>Sphaerisporangium</taxon>
    </lineage>
</organism>
<dbReference type="Pfam" id="PF05368">
    <property type="entry name" value="NmrA"/>
    <property type="match status" value="1"/>
</dbReference>
<dbReference type="InterPro" id="IPR036291">
    <property type="entry name" value="NAD(P)-bd_dom_sf"/>
</dbReference>
<dbReference type="InterPro" id="IPR051604">
    <property type="entry name" value="Ergot_Alk_Oxidoreductase"/>
</dbReference>
<proteinExistence type="predicted"/>
<keyword evidence="3" id="KW-1185">Reference proteome</keyword>
<dbReference type="PANTHER" id="PTHR43162:SF1">
    <property type="entry name" value="PRESTALK A DIFFERENTIATION PROTEIN A"/>
    <property type="match status" value="1"/>
</dbReference>
<reference evidence="3" key="1">
    <citation type="journal article" date="2019" name="Int. J. Syst. Evol. Microbiol.">
        <title>The Global Catalogue of Microorganisms (GCM) 10K type strain sequencing project: providing services to taxonomists for standard genome sequencing and annotation.</title>
        <authorList>
            <consortium name="The Broad Institute Genomics Platform"/>
            <consortium name="The Broad Institute Genome Sequencing Center for Infectious Disease"/>
            <person name="Wu L."/>
            <person name="Ma J."/>
        </authorList>
    </citation>
    <scope>NUCLEOTIDE SEQUENCE [LARGE SCALE GENOMIC DNA]</scope>
    <source>
        <strain evidence="3">CGMCC 4.7132</strain>
    </source>
</reference>
<dbReference type="SUPFAM" id="SSF51735">
    <property type="entry name" value="NAD(P)-binding Rossmann-fold domains"/>
    <property type="match status" value="1"/>
</dbReference>
<protein>
    <submittedName>
        <fullName evidence="2">NAD(P)H-binding protein</fullName>
    </submittedName>
</protein>
<feature type="domain" description="NmrA-like" evidence="1">
    <location>
        <begin position="2"/>
        <end position="261"/>
    </location>
</feature>
<evidence type="ECO:0000259" key="1">
    <source>
        <dbReference type="Pfam" id="PF05368"/>
    </source>
</evidence>
<sequence>MIVVTTPTGDIGRQILDRVLASGEPVRVIVRDPSRLPERVRARVEVVEGSHADADTIAKALEGADRLFWLVPPAGFRDAGPARRYYLDFARAAAQEAASGGVRMVHVTSLGHGHQDEAGLLSAALDMDELIASTGVRYRALALPFFMENLLRQIRPITEQGVFSMANTADRPLPTVATRDVAATAAALLLDTSWSGQARVPLVGPDSLTPDAMAEIISETLGRTVRYQQVPLTDFQARMVRHGASPALAQDMADMVNAQNSGIYDAEPRDPASATATGFRQWCQDILKPAVPLRARR</sequence>
<accession>A0ABV9CN81</accession>
<dbReference type="Gene3D" id="3.90.25.10">
    <property type="entry name" value="UDP-galactose 4-epimerase, domain 1"/>
    <property type="match status" value="1"/>
</dbReference>
<name>A0ABV9CN81_9ACTN</name>
<dbReference type="PANTHER" id="PTHR43162">
    <property type="match status" value="1"/>
</dbReference>
<evidence type="ECO:0000313" key="3">
    <source>
        <dbReference type="Proteomes" id="UP001596004"/>
    </source>
</evidence>
<dbReference type="Gene3D" id="3.40.50.720">
    <property type="entry name" value="NAD(P)-binding Rossmann-like Domain"/>
    <property type="match status" value="1"/>
</dbReference>
<dbReference type="Proteomes" id="UP001596004">
    <property type="component" value="Unassembled WGS sequence"/>
</dbReference>